<accession>E3DMV3</accession>
<name>E3DMV3_HALPG</name>
<dbReference type="AlphaFoldDB" id="E3DMV3"/>
<organism evidence="1 2">
    <name type="scientific">Halanaerobium praevalens (strain ATCC 33744 / DSM 2228 / GSL)</name>
    <dbReference type="NCBI Taxonomy" id="572479"/>
    <lineage>
        <taxon>Bacteria</taxon>
        <taxon>Bacillati</taxon>
        <taxon>Bacillota</taxon>
        <taxon>Clostridia</taxon>
        <taxon>Halanaerobiales</taxon>
        <taxon>Halanaerobiaceae</taxon>
        <taxon>Halanaerobium</taxon>
    </lineage>
</organism>
<dbReference type="eggNOG" id="COG1653">
    <property type="taxonomic scope" value="Bacteria"/>
</dbReference>
<dbReference type="EMBL" id="CP002175">
    <property type="protein sequence ID" value="ADO77442.1"/>
    <property type="molecule type" value="Genomic_DNA"/>
</dbReference>
<dbReference type="OrthoDB" id="1929810at2"/>
<evidence type="ECO:0000313" key="1">
    <source>
        <dbReference type="EMBL" id="ADO77442.1"/>
    </source>
</evidence>
<dbReference type="Gene3D" id="3.40.190.10">
    <property type="entry name" value="Periplasmic binding protein-like II"/>
    <property type="match status" value="2"/>
</dbReference>
<reference evidence="1 2" key="2">
    <citation type="journal article" date="2011" name="Stand. Genomic Sci.">
        <title>Complete genome sequence of the extremely halophilic Halanaerobium praevalens type strain (GSL).</title>
        <authorList>
            <person name="Ivanova N."/>
            <person name="Sikorski J."/>
            <person name="Chertkov O."/>
            <person name="Nolan M."/>
            <person name="Lucas S."/>
            <person name="Hammon N."/>
            <person name="Deshpande S."/>
            <person name="Cheng J.F."/>
            <person name="Tapia R."/>
            <person name="Han C."/>
            <person name="Goodwin L."/>
            <person name="Pitluck S."/>
            <person name="Huntemann M."/>
            <person name="Liolios K."/>
            <person name="Pagani I."/>
            <person name="Mavromatis K."/>
            <person name="Ovchinikova G."/>
            <person name="Pati A."/>
            <person name="Chen A."/>
            <person name="Palaniappan K."/>
            <person name="Land M."/>
            <person name="Hauser L."/>
            <person name="Brambilla E.M."/>
            <person name="Kannan K.P."/>
            <person name="Rohde M."/>
            <person name="Tindall B.J."/>
            <person name="Goker M."/>
            <person name="Detter J.C."/>
            <person name="Woyke T."/>
            <person name="Bristow J."/>
            <person name="Eisen J.A."/>
            <person name="Markowitz V."/>
            <person name="Hugenholtz P."/>
            <person name="Kyrpides N.C."/>
            <person name="Klenk H.P."/>
            <person name="Lapidus A."/>
        </authorList>
    </citation>
    <scope>NUCLEOTIDE SEQUENCE [LARGE SCALE GENOMIC DNA]</scope>
    <source>
        <strain evidence="2">ATCC 33744 / DSM 2228 / GSL</strain>
    </source>
</reference>
<dbReference type="Pfam" id="PF01547">
    <property type="entry name" value="SBP_bac_1"/>
    <property type="match status" value="1"/>
</dbReference>
<evidence type="ECO:0000313" key="2">
    <source>
        <dbReference type="Proteomes" id="UP000006866"/>
    </source>
</evidence>
<dbReference type="KEGG" id="hpk:Hprae_1306"/>
<dbReference type="InterPro" id="IPR050490">
    <property type="entry name" value="Bact_solute-bd_prot1"/>
</dbReference>
<gene>
    <name evidence="1" type="ordered locus">Hprae_1306</name>
</gene>
<sequence>MMKKSIFVFLTLCLVLAVGSLSAGAMELRIYSMFSGADPASDVYEELIAEFKAEHPQVEIIDESATLDESVKVRIENDFASENEPDITMYFTDSQAKPIVESGRVTPLNDILANNPEWKAGFLDSVLEQVKYSDGKIYALPITGFYEGLIVNLDLFEKYDVKIPETKTELLAAVKTFRENDIVPMAAGLGMTPHYNIEHAILKVGGAKAHDSGIADGINPMWIKGLEHLEELYKADAFQKDTLTQDWSGARQLFKQGRAAMLVEGSWAINDAQNEGANRVTIVPYPRVGEKGNKSDLIAGFTSGMYLSKEAYNDQEKKELVVELLKHLTNKEAIKKIAEANGGLPAADVTPAGLTKPYQAGLEMFKNAAHVSLPIDAQIQRPAWQTLVDGVAYIVSGRRSAADILETVRQIELQAR</sequence>
<protein>
    <submittedName>
        <fullName evidence="1">Extracellular solute-binding protein family 1</fullName>
    </submittedName>
</protein>
<proteinExistence type="predicted"/>
<dbReference type="PANTHER" id="PTHR43649">
    <property type="entry name" value="ARABINOSE-BINDING PROTEIN-RELATED"/>
    <property type="match status" value="1"/>
</dbReference>
<reference evidence="2" key="1">
    <citation type="submission" date="2010-10" db="EMBL/GenBank/DDBJ databases">
        <title>The complete genome of Halanaerobium praevalens DSM 2228.</title>
        <authorList>
            <consortium name="US DOE Joint Genome Institute (JGI-PGF)"/>
            <person name="Lucas S."/>
            <person name="Copeland A."/>
            <person name="Lapidus A."/>
            <person name="Glavina del Rio T."/>
            <person name="Dalin E."/>
            <person name="Tice H."/>
            <person name="Bruce D."/>
            <person name="Goodwin L."/>
            <person name="Pitluck S."/>
            <person name="Kyrpides N."/>
            <person name="Mavromatis K."/>
            <person name="Ivanova N."/>
            <person name="Ovchinnikova G."/>
            <person name="Chertkov O."/>
            <person name="Detter J.C."/>
            <person name="Han C."/>
            <person name="Larimer F."/>
            <person name="Land M."/>
            <person name="Hauser L."/>
            <person name="Markowitz V."/>
            <person name="Cheng J.-F."/>
            <person name="Hugenholtz P."/>
            <person name="Woyke T."/>
            <person name="Wu D."/>
            <person name="Tindall B."/>
            <person name="Pomrenke H.G."/>
            <person name="Brambilla E."/>
            <person name="Klenk H.-P."/>
            <person name="Eisen J.A."/>
        </authorList>
    </citation>
    <scope>NUCLEOTIDE SEQUENCE [LARGE SCALE GENOMIC DNA]</scope>
    <source>
        <strain evidence="2">ATCC 33744 / DSM 2228 / GSL</strain>
    </source>
</reference>
<dbReference type="Proteomes" id="UP000006866">
    <property type="component" value="Chromosome"/>
</dbReference>
<dbReference type="InterPro" id="IPR006059">
    <property type="entry name" value="SBP"/>
</dbReference>
<dbReference type="STRING" id="572479.Hprae_1306"/>
<dbReference type="PANTHER" id="PTHR43649:SF12">
    <property type="entry name" value="DIACETYLCHITOBIOSE BINDING PROTEIN DASA"/>
    <property type="match status" value="1"/>
</dbReference>
<dbReference type="PATRIC" id="fig|572479.3.peg.1322"/>
<keyword evidence="2" id="KW-1185">Reference proteome</keyword>
<dbReference type="SUPFAM" id="SSF53850">
    <property type="entry name" value="Periplasmic binding protein-like II"/>
    <property type="match status" value="1"/>
</dbReference>
<dbReference type="HOGENOM" id="CLU_031285_12_0_9"/>